<dbReference type="Pfam" id="PF00196">
    <property type="entry name" value="GerE"/>
    <property type="match status" value="1"/>
</dbReference>
<keyword evidence="2" id="KW-0238">DNA-binding</keyword>
<evidence type="ECO:0000256" key="1">
    <source>
        <dbReference type="ARBA" id="ARBA00023015"/>
    </source>
</evidence>
<feature type="domain" description="HTH luxR-type" evidence="4">
    <location>
        <begin position="197"/>
        <end position="262"/>
    </location>
</feature>
<dbReference type="InterPro" id="IPR036388">
    <property type="entry name" value="WH-like_DNA-bd_sf"/>
</dbReference>
<evidence type="ECO:0000313" key="5">
    <source>
        <dbReference type="EMBL" id="MBB2183233.1"/>
    </source>
</evidence>
<dbReference type="AlphaFoldDB" id="A0A839JZX6"/>
<comment type="caution">
    <text evidence="5">The sequence shown here is derived from an EMBL/GenBank/DDBJ whole genome shotgun (WGS) entry which is preliminary data.</text>
</comment>
<organism evidence="5 6">
    <name type="scientific">Variimorphobacter saccharofermentans</name>
    <dbReference type="NCBI Taxonomy" id="2755051"/>
    <lineage>
        <taxon>Bacteria</taxon>
        <taxon>Bacillati</taxon>
        <taxon>Bacillota</taxon>
        <taxon>Clostridia</taxon>
        <taxon>Lachnospirales</taxon>
        <taxon>Lachnospiraceae</taxon>
        <taxon>Variimorphobacter</taxon>
    </lineage>
</organism>
<dbReference type="SUPFAM" id="SSF48452">
    <property type="entry name" value="TPR-like"/>
    <property type="match status" value="1"/>
</dbReference>
<dbReference type="PANTHER" id="PTHR43214">
    <property type="entry name" value="TWO-COMPONENT RESPONSE REGULATOR"/>
    <property type="match status" value="1"/>
</dbReference>
<dbReference type="Gene3D" id="1.10.10.10">
    <property type="entry name" value="Winged helix-like DNA-binding domain superfamily/Winged helix DNA-binding domain"/>
    <property type="match status" value="1"/>
</dbReference>
<dbReference type="InterPro" id="IPR016032">
    <property type="entry name" value="Sig_transdc_resp-reg_C-effctor"/>
</dbReference>
<dbReference type="Gene3D" id="1.25.40.10">
    <property type="entry name" value="Tetratricopeptide repeat domain"/>
    <property type="match status" value="1"/>
</dbReference>
<sequence length="265" mass="30694">MGNEEDSARCREEIKEFLETKNLLYLHPVFSSYETKIRLLDGDKTAATAWLDNYFITDNQNIELHRIFLHFTTIRAYIVLGEYKKAELLCERIKALSKDFGRLLDGIEATVLLIIIKWITGKKQDAINLLQDTLSDAEPYYFVRVFADEGKALLPILNKLRKKISLEDNPSLDYKYLHEIYQATYERSKRHKGITCTPSKSIKLSKQQKYILELLANGYKNAEIVEITGLSLNTIRSHTKVVYQKLEVNSAMDAILRARELELIK</sequence>
<accession>A0A839JZX6</accession>
<name>A0A839JZX6_9FIRM</name>
<keyword evidence="1" id="KW-0805">Transcription regulation</keyword>
<dbReference type="CDD" id="cd06170">
    <property type="entry name" value="LuxR_C_like"/>
    <property type="match status" value="1"/>
</dbReference>
<proteinExistence type="predicted"/>
<dbReference type="GO" id="GO:0003677">
    <property type="term" value="F:DNA binding"/>
    <property type="evidence" value="ECO:0007669"/>
    <property type="project" value="UniProtKB-KW"/>
</dbReference>
<protein>
    <recommendedName>
        <fullName evidence="4">HTH luxR-type domain-containing protein</fullName>
    </recommendedName>
</protein>
<dbReference type="EMBL" id="JACEGA010000001">
    <property type="protein sequence ID" value="MBB2183233.1"/>
    <property type="molecule type" value="Genomic_DNA"/>
</dbReference>
<dbReference type="SUPFAM" id="SSF46894">
    <property type="entry name" value="C-terminal effector domain of the bipartite response regulators"/>
    <property type="match status" value="1"/>
</dbReference>
<evidence type="ECO:0000256" key="2">
    <source>
        <dbReference type="ARBA" id="ARBA00023125"/>
    </source>
</evidence>
<dbReference type="Pfam" id="PF17874">
    <property type="entry name" value="TPR_MalT"/>
    <property type="match status" value="1"/>
</dbReference>
<dbReference type="InterPro" id="IPR000792">
    <property type="entry name" value="Tscrpt_reg_LuxR_C"/>
</dbReference>
<dbReference type="InterPro" id="IPR011990">
    <property type="entry name" value="TPR-like_helical_dom_sf"/>
</dbReference>
<dbReference type="PANTHER" id="PTHR43214:SF41">
    <property type="entry name" value="NITRATE_NITRITE RESPONSE REGULATOR PROTEIN NARP"/>
    <property type="match status" value="1"/>
</dbReference>
<keyword evidence="6" id="KW-1185">Reference proteome</keyword>
<dbReference type="PRINTS" id="PR00038">
    <property type="entry name" value="HTHLUXR"/>
</dbReference>
<evidence type="ECO:0000259" key="4">
    <source>
        <dbReference type="PROSITE" id="PS50043"/>
    </source>
</evidence>
<gene>
    <name evidence="5" type="ORF">H0486_10115</name>
</gene>
<evidence type="ECO:0000256" key="3">
    <source>
        <dbReference type="ARBA" id="ARBA00023163"/>
    </source>
</evidence>
<keyword evidence="3" id="KW-0804">Transcription</keyword>
<evidence type="ECO:0000313" key="6">
    <source>
        <dbReference type="Proteomes" id="UP000574276"/>
    </source>
</evidence>
<dbReference type="SMART" id="SM00421">
    <property type="entry name" value="HTH_LUXR"/>
    <property type="match status" value="1"/>
</dbReference>
<dbReference type="Proteomes" id="UP000574276">
    <property type="component" value="Unassembled WGS sequence"/>
</dbReference>
<dbReference type="InterPro" id="IPR041617">
    <property type="entry name" value="TPR_MalT"/>
</dbReference>
<dbReference type="PROSITE" id="PS50043">
    <property type="entry name" value="HTH_LUXR_2"/>
    <property type="match status" value="1"/>
</dbReference>
<reference evidence="5 6" key="1">
    <citation type="submission" date="2020-07" db="EMBL/GenBank/DDBJ databases">
        <title>Characterization and genome sequencing of isolate MD1, a novel member within the family Lachnospiraceae.</title>
        <authorList>
            <person name="Rettenmaier R."/>
            <person name="Di Bello L."/>
            <person name="Zinser C."/>
            <person name="Scheitz K."/>
            <person name="Liebl W."/>
            <person name="Zverlov V."/>
        </authorList>
    </citation>
    <scope>NUCLEOTIDE SEQUENCE [LARGE SCALE GENOMIC DNA]</scope>
    <source>
        <strain evidence="5 6">MD1</strain>
    </source>
</reference>
<dbReference type="GO" id="GO:0006355">
    <property type="term" value="P:regulation of DNA-templated transcription"/>
    <property type="evidence" value="ECO:0007669"/>
    <property type="project" value="InterPro"/>
</dbReference>
<dbReference type="InterPro" id="IPR039420">
    <property type="entry name" value="WalR-like"/>
</dbReference>